<keyword evidence="2" id="KW-0812">Transmembrane</keyword>
<dbReference type="SUPFAM" id="SSF103481">
    <property type="entry name" value="Multidrug resistance efflux transporter EmrE"/>
    <property type="match status" value="2"/>
</dbReference>
<protein>
    <recommendedName>
        <fullName evidence="3">EamA domain-containing protein</fullName>
    </recommendedName>
</protein>
<organism evidence="4 5">
    <name type="scientific">Geosporobacter ferrireducens</name>
    <dbReference type="NCBI Taxonomy" id="1424294"/>
    <lineage>
        <taxon>Bacteria</taxon>
        <taxon>Bacillati</taxon>
        <taxon>Bacillota</taxon>
        <taxon>Clostridia</taxon>
        <taxon>Peptostreptococcales</taxon>
        <taxon>Thermotaleaceae</taxon>
        <taxon>Geosporobacter</taxon>
    </lineage>
</organism>
<dbReference type="STRING" id="1424294.Gferi_10910"/>
<feature type="transmembrane region" description="Helical" evidence="2">
    <location>
        <begin position="93"/>
        <end position="115"/>
    </location>
</feature>
<sequence length="300" mass="32796">MGKKLNPQWAVLIGVIFVSFSSIFIKYSTAPSLIIAAYRLGFTILLLAPSVIRSKRQEIKEIDKRSLGICILSGVFLALHFATWITSIKYTSIASSAVLVNTHPVFILLGSVLILKEKVSKKTVLCVGIALGGGIIISMGDSALGNHVLFGDLLALAGAFFVAGYMMIGRAVRQHMSVTTYTFLVYSSCFVTLMIFVLGAGIPLHPYPLREWFIFLALAIFCTILGHSIFNWALAYVKAAFVSTAVLGEPVFATVWAILLFAEHPSLWQIVGSVMIVFGIYLSITWGQEIKPENKALLNE</sequence>
<feature type="transmembrane region" description="Helical" evidence="2">
    <location>
        <begin position="122"/>
        <end position="140"/>
    </location>
</feature>
<evidence type="ECO:0000256" key="2">
    <source>
        <dbReference type="SAM" id="Phobius"/>
    </source>
</evidence>
<feature type="transmembrane region" description="Helical" evidence="2">
    <location>
        <begin position="241"/>
        <end position="261"/>
    </location>
</feature>
<evidence type="ECO:0000259" key="3">
    <source>
        <dbReference type="Pfam" id="PF00892"/>
    </source>
</evidence>
<dbReference type="PANTHER" id="PTHR22911:SF76">
    <property type="entry name" value="EAMA DOMAIN-CONTAINING PROTEIN"/>
    <property type="match status" value="1"/>
</dbReference>
<dbReference type="InterPro" id="IPR000620">
    <property type="entry name" value="EamA_dom"/>
</dbReference>
<dbReference type="KEGG" id="gfe:Gferi_10910"/>
<feature type="transmembrane region" description="Helical" evidence="2">
    <location>
        <begin position="146"/>
        <end position="168"/>
    </location>
</feature>
<feature type="domain" description="EamA" evidence="3">
    <location>
        <begin position="150"/>
        <end position="284"/>
    </location>
</feature>
<feature type="transmembrane region" description="Helical" evidence="2">
    <location>
        <begin position="33"/>
        <end position="54"/>
    </location>
</feature>
<dbReference type="InterPro" id="IPR037185">
    <property type="entry name" value="EmrE-like"/>
</dbReference>
<accession>A0A1D8GGK7</accession>
<feature type="transmembrane region" description="Helical" evidence="2">
    <location>
        <begin position="267"/>
        <end position="287"/>
    </location>
</feature>
<name>A0A1D8GGK7_9FIRM</name>
<keyword evidence="5" id="KW-1185">Reference proteome</keyword>
<feature type="domain" description="EamA" evidence="3">
    <location>
        <begin position="10"/>
        <end position="138"/>
    </location>
</feature>
<feature type="transmembrane region" description="Helical" evidence="2">
    <location>
        <begin position="180"/>
        <end position="200"/>
    </location>
</feature>
<dbReference type="PANTHER" id="PTHR22911">
    <property type="entry name" value="ACYL-MALONYL CONDENSING ENZYME-RELATED"/>
    <property type="match status" value="1"/>
</dbReference>
<dbReference type="OrthoDB" id="9790852at2"/>
<evidence type="ECO:0000313" key="5">
    <source>
        <dbReference type="Proteomes" id="UP000095743"/>
    </source>
</evidence>
<dbReference type="RefSeq" id="WP_069976361.1">
    <property type="nucleotide sequence ID" value="NZ_CP017269.1"/>
</dbReference>
<dbReference type="EMBL" id="CP017269">
    <property type="protein sequence ID" value="AOT70051.1"/>
    <property type="molecule type" value="Genomic_DNA"/>
</dbReference>
<dbReference type="AlphaFoldDB" id="A0A1D8GGK7"/>
<reference evidence="4 5" key="1">
    <citation type="submission" date="2016-09" db="EMBL/GenBank/DDBJ databases">
        <title>Genomic analysis reveals versatility of anaerobic energy metabolism of Geosporobacter ferrireducens IRF9 of phylum Firmicutes.</title>
        <authorList>
            <person name="Kim S.-J."/>
        </authorList>
    </citation>
    <scope>NUCLEOTIDE SEQUENCE [LARGE SCALE GENOMIC DNA]</scope>
    <source>
        <strain evidence="4 5">IRF9</strain>
    </source>
</reference>
<gene>
    <name evidence="4" type="ORF">Gferi_10910</name>
</gene>
<dbReference type="Pfam" id="PF00892">
    <property type="entry name" value="EamA"/>
    <property type="match status" value="2"/>
</dbReference>
<evidence type="ECO:0000313" key="4">
    <source>
        <dbReference type="EMBL" id="AOT70051.1"/>
    </source>
</evidence>
<keyword evidence="2" id="KW-0472">Membrane</keyword>
<feature type="transmembrane region" description="Helical" evidence="2">
    <location>
        <begin position="66"/>
        <end position="87"/>
    </location>
</feature>
<feature type="transmembrane region" description="Helical" evidence="2">
    <location>
        <begin position="9"/>
        <end position="27"/>
    </location>
</feature>
<dbReference type="Proteomes" id="UP000095743">
    <property type="component" value="Chromosome"/>
</dbReference>
<comment type="similarity">
    <text evidence="1">Belongs to the EamA transporter family.</text>
</comment>
<feature type="transmembrane region" description="Helical" evidence="2">
    <location>
        <begin position="212"/>
        <end position="234"/>
    </location>
</feature>
<keyword evidence="2" id="KW-1133">Transmembrane helix</keyword>
<proteinExistence type="inferred from homology"/>
<evidence type="ECO:0000256" key="1">
    <source>
        <dbReference type="ARBA" id="ARBA00007362"/>
    </source>
</evidence>
<dbReference type="GO" id="GO:0016020">
    <property type="term" value="C:membrane"/>
    <property type="evidence" value="ECO:0007669"/>
    <property type="project" value="InterPro"/>
</dbReference>